<gene>
    <name evidence="1" type="ORF">IQ16_07967</name>
</gene>
<dbReference type="Proteomes" id="UP000316291">
    <property type="component" value="Unassembled WGS sequence"/>
</dbReference>
<keyword evidence="2" id="KW-1185">Reference proteome</keyword>
<protein>
    <submittedName>
        <fullName evidence="1">Uncharacterized protein</fullName>
    </submittedName>
</protein>
<evidence type="ECO:0000313" key="2">
    <source>
        <dbReference type="Proteomes" id="UP000316291"/>
    </source>
</evidence>
<accession>A0A562QRY0</accession>
<organism evidence="1 2">
    <name type="scientific">Bradyrhizobium huanghuaihaiense</name>
    <dbReference type="NCBI Taxonomy" id="990078"/>
    <lineage>
        <taxon>Bacteria</taxon>
        <taxon>Pseudomonadati</taxon>
        <taxon>Pseudomonadota</taxon>
        <taxon>Alphaproteobacteria</taxon>
        <taxon>Hyphomicrobiales</taxon>
        <taxon>Nitrobacteraceae</taxon>
        <taxon>Bradyrhizobium</taxon>
    </lineage>
</organism>
<proteinExistence type="predicted"/>
<reference evidence="1 2" key="1">
    <citation type="journal article" date="2015" name="Stand. Genomic Sci.">
        <title>Genomic Encyclopedia of Bacterial and Archaeal Type Strains, Phase III: the genomes of soil and plant-associated and newly described type strains.</title>
        <authorList>
            <person name="Whitman W.B."/>
            <person name="Woyke T."/>
            <person name="Klenk H.P."/>
            <person name="Zhou Y."/>
            <person name="Lilburn T.G."/>
            <person name="Beck B.J."/>
            <person name="De Vos P."/>
            <person name="Vandamme P."/>
            <person name="Eisen J.A."/>
            <person name="Garrity G."/>
            <person name="Hugenholtz P."/>
            <person name="Kyrpides N.C."/>
        </authorList>
    </citation>
    <scope>NUCLEOTIDE SEQUENCE [LARGE SCALE GENOMIC DNA]</scope>
    <source>
        <strain evidence="1 2">CGMCC 1.10948</strain>
    </source>
</reference>
<comment type="caution">
    <text evidence="1">The sequence shown here is derived from an EMBL/GenBank/DDBJ whole genome shotgun (WGS) entry which is preliminary data.</text>
</comment>
<sequence>MDKIVVQETKPGVFTQVAFGQTFVIDDVQHGWQVVELWSDADLAEIGVYRVTPAVPPEGYEIVSASIKRLGGVVKQVLVTRPSPPRPLKASARQLRLAMNTLGIRDEIEEYVASQSRDVQDSWQWTTEFESNHPFVVGTAEHLNKNEAELIALFTLAQSIQ</sequence>
<dbReference type="RefSeq" id="WP_143279768.1">
    <property type="nucleotide sequence ID" value="NZ_VLLA01000039.1"/>
</dbReference>
<name>A0A562QRY0_9BRAD</name>
<evidence type="ECO:0000313" key="1">
    <source>
        <dbReference type="EMBL" id="TWI59512.1"/>
    </source>
</evidence>
<dbReference type="OrthoDB" id="8256609at2"/>
<dbReference type="EMBL" id="VLLA01000039">
    <property type="protein sequence ID" value="TWI59512.1"/>
    <property type="molecule type" value="Genomic_DNA"/>
</dbReference>
<dbReference type="AlphaFoldDB" id="A0A562QRY0"/>